<evidence type="ECO:0000313" key="2">
    <source>
        <dbReference type="EMBL" id="KPL59946.1"/>
    </source>
</evidence>
<keyword evidence="1" id="KW-0472">Membrane</keyword>
<reference evidence="2 3" key="1">
    <citation type="submission" date="2015-08" db="EMBL/GenBank/DDBJ databases">
        <title>Draft Genome Sequence of Bacillus vietnamensis UCD-SED5.</title>
        <authorList>
            <person name="Lee R.D."/>
            <person name="Jospin G."/>
            <person name="Lang J.M."/>
            <person name="Coil D.A."/>
            <person name="Eisen J.A."/>
        </authorList>
    </citation>
    <scope>NUCLEOTIDE SEQUENCE [LARGE SCALE GENOMIC DNA]</scope>
    <source>
        <strain evidence="2 3">UCD-SED5</strain>
    </source>
</reference>
<proteinExistence type="predicted"/>
<dbReference type="AlphaFoldDB" id="A0A0N8GH04"/>
<evidence type="ECO:0000313" key="3">
    <source>
        <dbReference type="Proteomes" id="UP000050398"/>
    </source>
</evidence>
<sequence length="93" mass="11145">MTYIIVQDLLDFYLSPLHVSIVFLFILALIWDRCPSPFHLYTQYYDKKLQGNNLIVRQVAENEIIPVRVWFTTCMKFQFYHTDNDEESSSVYV</sequence>
<protein>
    <submittedName>
        <fullName evidence="2">Uncharacterized protein</fullName>
    </submittedName>
</protein>
<comment type="caution">
    <text evidence="2">The sequence shown here is derived from an EMBL/GenBank/DDBJ whole genome shotgun (WGS) entry which is preliminary data.</text>
</comment>
<keyword evidence="1" id="KW-0812">Transmembrane</keyword>
<name>A0A0N8GH04_9BACI</name>
<dbReference type="PATRIC" id="fig|218284.4.peg.3141"/>
<dbReference type="EMBL" id="LIXZ01000005">
    <property type="protein sequence ID" value="KPL59946.1"/>
    <property type="molecule type" value="Genomic_DNA"/>
</dbReference>
<keyword evidence="1" id="KW-1133">Transmembrane helix</keyword>
<organism evidence="2 3">
    <name type="scientific">Rossellomorea vietnamensis</name>
    <dbReference type="NCBI Taxonomy" id="218284"/>
    <lineage>
        <taxon>Bacteria</taxon>
        <taxon>Bacillati</taxon>
        <taxon>Bacillota</taxon>
        <taxon>Bacilli</taxon>
        <taxon>Bacillales</taxon>
        <taxon>Bacillaceae</taxon>
        <taxon>Rossellomorea</taxon>
    </lineage>
</organism>
<gene>
    <name evidence="2" type="ORF">AM506_07650</name>
</gene>
<evidence type="ECO:0000256" key="1">
    <source>
        <dbReference type="SAM" id="Phobius"/>
    </source>
</evidence>
<feature type="transmembrane region" description="Helical" evidence="1">
    <location>
        <begin position="12"/>
        <end position="31"/>
    </location>
</feature>
<dbReference type="Proteomes" id="UP000050398">
    <property type="component" value="Unassembled WGS sequence"/>
</dbReference>
<accession>A0A0N8GH04</accession>